<proteinExistence type="predicted"/>
<dbReference type="Proteomes" id="UP000499080">
    <property type="component" value="Unassembled WGS sequence"/>
</dbReference>
<organism evidence="2 3">
    <name type="scientific">Araneus ventricosus</name>
    <name type="common">Orbweaver spider</name>
    <name type="synonym">Epeira ventricosa</name>
    <dbReference type="NCBI Taxonomy" id="182803"/>
    <lineage>
        <taxon>Eukaryota</taxon>
        <taxon>Metazoa</taxon>
        <taxon>Ecdysozoa</taxon>
        <taxon>Arthropoda</taxon>
        <taxon>Chelicerata</taxon>
        <taxon>Arachnida</taxon>
        <taxon>Araneae</taxon>
        <taxon>Araneomorphae</taxon>
        <taxon>Entelegynae</taxon>
        <taxon>Araneoidea</taxon>
        <taxon>Araneidae</taxon>
        <taxon>Araneus</taxon>
    </lineage>
</organism>
<feature type="domain" description="BTB" evidence="1">
    <location>
        <begin position="174"/>
        <end position="241"/>
    </location>
</feature>
<dbReference type="Gene3D" id="1.25.40.420">
    <property type="match status" value="1"/>
</dbReference>
<dbReference type="PANTHER" id="PTHR24413">
    <property type="entry name" value="SPECKLE-TYPE POZ PROTEIN"/>
    <property type="match status" value="1"/>
</dbReference>
<dbReference type="OrthoDB" id="6431021at2759"/>
<dbReference type="SUPFAM" id="SSF54695">
    <property type="entry name" value="POZ domain"/>
    <property type="match status" value="1"/>
</dbReference>
<evidence type="ECO:0000313" key="3">
    <source>
        <dbReference type="Proteomes" id="UP000499080"/>
    </source>
</evidence>
<dbReference type="AlphaFoldDB" id="A0A4Y2PV21"/>
<reference evidence="2 3" key="1">
    <citation type="journal article" date="2019" name="Sci. Rep.">
        <title>Orb-weaving spider Araneus ventricosus genome elucidates the spidroin gene catalogue.</title>
        <authorList>
            <person name="Kono N."/>
            <person name="Nakamura H."/>
            <person name="Ohtoshi R."/>
            <person name="Moran D.A.P."/>
            <person name="Shinohara A."/>
            <person name="Yoshida Y."/>
            <person name="Fujiwara M."/>
            <person name="Mori M."/>
            <person name="Tomita M."/>
            <person name="Arakawa K."/>
        </authorList>
    </citation>
    <scope>NUCLEOTIDE SEQUENCE [LARGE SCALE GENOMIC DNA]</scope>
</reference>
<sequence>MDKYCEYKILCNSGKSEYYFFTWAIPNASSIYNLKVSTGNTTMLNGYTYNAILCGSKDKISFSIGSSLTNLKCFVSMFIGSETLLLSNSLNAHTSVGIHYNYDLLTLSCEDEGFQKFKQYPNETLVFICKIIKPGHSFSTVSVKTPVDIPTDSLYNLKTLAAAFKNSSKPLSKEKILLRVGEEAEIVGKAVLCARSSVFAKMFENDMRELKEKTVTITDIKMPVLKVLVSFLYTGKLWNSDSDLASNGGFDFLCDLYYASDKYNIIDLRQLCVDLLLPQISMENIILAMKLAFSHNDVQLKSSVLALIATNIETWVFTNDWKNLVNDEPDIAAEVLIFFDF</sequence>
<dbReference type="InterPro" id="IPR000210">
    <property type="entry name" value="BTB/POZ_dom"/>
</dbReference>
<evidence type="ECO:0000313" key="2">
    <source>
        <dbReference type="EMBL" id="GBN54097.1"/>
    </source>
</evidence>
<comment type="caution">
    <text evidence="2">The sequence shown here is derived from an EMBL/GenBank/DDBJ whole genome shotgun (WGS) entry which is preliminary data.</text>
</comment>
<dbReference type="InterPro" id="IPR011333">
    <property type="entry name" value="SKP1/BTB/POZ_sf"/>
</dbReference>
<dbReference type="PROSITE" id="PS50097">
    <property type="entry name" value="BTB"/>
    <property type="match status" value="1"/>
</dbReference>
<name>A0A4Y2PV21_ARAVE</name>
<dbReference type="EMBL" id="BGPR01012016">
    <property type="protein sequence ID" value="GBN54097.1"/>
    <property type="molecule type" value="Genomic_DNA"/>
</dbReference>
<dbReference type="Gene3D" id="3.30.710.10">
    <property type="entry name" value="Potassium Channel Kv1.1, Chain A"/>
    <property type="match status" value="1"/>
</dbReference>
<accession>A0A4Y2PV21</accession>
<gene>
    <name evidence="2" type="primary">Gm9125_7</name>
    <name evidence="2" type="ORF">AVEN_123615_1</name>
</gene>
<protein>
    <submittedName>
        <fullName evidence="2">TD and POZ domain-containing protein 1-like</fullName>
    </submittedName>
</protein>
<keyword evidence="3" id="KW-1185">Reference proteome</keyword>
<evidence type="ECO:0000259" key="1">
    <source>
        <dbReference type="PROSITE" id="PS50097"/>
    </source>
</evidence>
<dbReference type="SMART" id="SM00225">
    <property type="entry name" value="BTB"/>
    <property type="match status" value="1"/>
</dbReference>
<dbReference type="Pfam" id="PF00651">
    <property type="entry name" value="BTB"/>
    <property type="match status" value="1"/>
</dbReference>